<evidence type="ECO:0000256" key="1">
    <source>
        <dbReference type="SAM" id="SignalP"/>
    </source>
</evidence>
<dbReference type="EMBL" id="LT629740">
    <property type="protein sequence ID" value="SDT57561.1"/>
    <property type="molecule type" value="Genomic_DNA"/>
</dbReference>
<dbReference type="SUPFAM" id="SSF51126">
    <property type="entry name" value="Pectin lyase-like"/>
    <property type="match status" value="1"/>
</dbReference>
<accession>A0A1H2BH42</accession>
<dbReference type="AlphaFoldDB" id="A0A1H2BH42"/>
<dbReference type="InterPro" id="IPR011050">
    <property type="entry name" value="Pectin_lyase_fold/virulence"/>
</dbReference>
<evidence type="ECO:0000313" key="4">
    <source>
        <dbReference type="Proteomes" id="UP000199679"/>
    </source>
</evidence>
<feature type="domain" description="Right handed beta helix" evidence="2">
    <location>
        <begin position="119"/>
        <end position="299"/>
    </location>
</feature>
<proteinExistence type="predicted"/>
<organism evidence="3 4">
    <name type="scientific">Mucilaginibacter mallensis</name>
    <dbReference type="NCBI Taxonomy" id="652787"/>
    <lineage>
        <taxon>Bacteria</taxon>
        <taxon>Pseudomonadati</taxon>
        <taxon>Bacteroidota</taxon>
        <taxon>Sphingobacteriia</taxon>
        <taxon>Sphingobacteriales</taxon>
        <taxon>Sphingobacteriaceae</taxon>
        <taxon>Mucilaginibacter</taxon>
    </lineage>
</organism>
<gene>
    <name evidence="3" type="ORF">SAMN05216490_4122</name>
</gene>
<protein>
    <submittedName>
        <fullName evidence="3">Right handed beta helix region</fullName>
    </submittedName>
</protein>
<dbReference type="Proteomes" id="UP000199679">
    <property type="component" value="Chromosome I"/>
</dbReference>
<feature type="chain" id="PRO_5009269941" evidence="1">
    <location>
        <begin position="23"/>
        <end position="397"/>
    </location>
</feature>
<dbReference type="STRING" id="652787.SAMN05216490_4122"/>
<dbReference type="OrthoDB" id="974660at2"/>
<dbReference type="Pfam" id="PF13229">
    <property type="entry name" value="Beta_helix"/>
    <property type="match status" value="1"/>
</dbReference>
<dbReference type="InterPro" id="IPR039448">
    <property type="entry name" value="Beta_helix"/>
</dbReference>
<feature type="signal peptide" evidence="1">
    <location>
        <begin position="1"/>
        <end position="22"/>
    </location>
</feature>
<keyword evidence="4" id="KW-1185">Reference proteome</keyword>
<dbReference type="PROSITE" id="PS51257">
    <property type="entry name" value="PROKAR_LIPOPROTEIN"/>
    <property type="match status" value="1"/>
</dbReference>
<keyword evidence="1" id="KW-0732">Signal</keyword>
<evidence type="ECO:0000259" key="2">
    <source>
        <dbReference type="Pfam" id="PF13229"/>
    </source>
</evidence>
<sequence>MKNRFSLLVTGLAFVAALASCSKNESTKNVTPVLPPSHPITAGNISGFVKGTLLAGSTYTVTSDLTVKKGDTLAAQPGAIVIVKGDAQITVDGVLQVLGTQTKPVYFNSDVQTPGSWGGLACDSAQAVTIKWAHIDNAGGPDPTGSPRKTVSVVSQIAVDIEDSWITNGQDDEISIRGAAKITILRNTIVSSGSTDGEAINIKDGATGDIAYNVVFSQAGTGVKLETNATVPFPQTIVNVYNNTLVSNGWRRGAAEPGRGVSIGVNAIGHVYNNIMVNDYQGFELFTDGDAKNTTYGNNLFFATAATFVDKTVTPTVTVNLAANFYPSDGVGKAQGTDLISVDPQFTSFTGSFVLPNGAANPNDFHLKTGSPAIGKGNTTYNADLGAYTSDGKGNKH</sequence>
<name>A0A1H2BH42_MUCMA</name>
<reference evidence="3 4" key="1">
    <citation type="submission" date="2016-10" db="EMBL/GenBank/DDBJ databases">
        <authorList>
            <person name="de Groot N.N."/>
        </authorList>
    </citation>
    <scope>NUCLEOTIDE SEQUENCE [LARGE SCALE GENOMIC DNA]</scope>
    <source>
        <strain evidence="3 4">MP1X4</strain>
    </source>
</reference>
<evidence type="ECO:0000313" key="3">
    <source>
        <dbReference type="EMBL" id="SDT57561.1"/>
    </source>
</evidence>
<dbReference type="RefSeq" id="WP_091377466.1">
    <property type="nucleotide sequence ID" value="NZ_LT629740.1"/>
</dbReference>